<keyword evidence="3" id="KW-0378">Hydrolase</keyword>
<feature type="domain" description="DNA2/NAM7 helicase helicase" evidence="7">
    <location>
        <begin position="648"/>
        <end position="731"/>
    </location>
</feature>
<evidence type="ECO:0000256" key="6">
    <source>
        <dbReference type="SAM" id="Coils"/>
    </source>
</evidence>
<evidence type="ECO:0000313" key="9">
    <source>
        <dbReference type="EMBL" id="MEE6258064.1"/>
    </source>
</evidence>
<proteinExistence type="inferred from homology"/>
<dbReference type="Pfam" id="PF13087">
    <property type="entry name" value="AAA_12"/>
    <property type="match status" value="1"/>
</dbReference>
<dbReference type="InterPro" id="IPR047187">
    <property type="entry name" value="SF1_C_Upf1"/>
</dbReference>
<keyword evidence="2" id="KW-0547">Nucleotide-binding</keyword>
<dbReference type="InterPro" id="IPR041679">
    <property type="entry name" value="DNA2/NAM7-like_C"/>
</dbReference>
<dbReference type="PANTHER" id="PTHR43788">
    <property type="entry name" value="DNA2/NAM7 HELICASE FAMILY MEMBER"/>
    <property type="match status" value="1"/>
</dbReference>
<comment type="caution">
    <text evidence="9">The sequence shown here is derived from an EMBL/GenBank/DDBJ whole genome shotgun (WGS) entry which is preliminary data.</text>
</comment>
<name>A0ABU7RNP9_9ACTN</name>
<gene>
    <name evidence="9" type="ORF">V1633_06100</name>
</gene>
<dbReference type="Proteomes" id="UP001332243">
    <property type="component" value="Unassembled WGS sequence"/>
</dbReference>
<sequence length="1002" mass="109489">MTARAVVLPGPVAVIPSAKAAQKLAAQQRRAGVAGGHGDVTGLADVVAEIDRLSRAGSLPARVEGDDPQRLVVYTSRHMVSLYLTRRGDAYSLGHLAPLNFRDQERLLRAAVLVHCPAGWWAYHQVRDVPPGWSGHWASIARAWQAAAVTSAPSTLPPHHLAWLDLLTEVVEATRDIEIERQRTGRPVPYRRVTSAQEERHTARGVYAFHLLRPASELAVGAAVYLVDEPELRGRVKDLRDRQVVVRFDSAVDYRRIPPQGALQVQPSDRVYRAQLDAVDALRRREVVNPYLLAGLVDRWLQPYQPDHAATPRESLDPGQLAAFRRALTVPDQLLVLGPPGTGKTRTITEIAAACVARGQRVLVTSHTNRAVDNVLERLPAEVRAVRLGNEDAMTSEARGFMVENQVDALREEILAATEGPASRLAAFGGTDAPLARWQDFLVSQVAVATAKDAEVRAHTAALDTLVQRINAPLAAAMAAAVATVTRARDETRQVTGALETARQRHAAADARSRTGWSAFFFGWLAGRRWRQVRELEERLPRLRSALAEAESTRTALRAQVDAAVSRDPEAARLVAARDTAVEAARQAVGEAARAAAMLRDALRPVVPLPAGPPAGPADGTPVDPAGWSGYAEALGHAVGLARRRAALLDEWRARVRQPGEDLHRETVRYADVVAATCIGTATTPLLAGLDFDLAIVDEAGQISTPNLLVPLVRARRSVLVGDHHQLPPFLDDEVKGWTESLARSADVPAGKAEEIGDLLRRSAFERLYQDAGDGHRVMLTVQRRMPETLARFVSRAFYSDVLETEHPGGHHDPIFAQPFAMVDTSDQAAAVRAERAGRNGEEWGRRGYVNDLEARIVTDLVTAYVHHYPDWAVIVPYRAQVDQLVELLAKSLGDAAGVADRVGTVDSFQGGERDLVVYGFTRSNSRGEVGFLRELRRINVALTRARRQLVVVGDASTLRAARDEPFAELFRAMVEHLGHSGDLRRSRDVSDLLAKLARERG</sequence>
<dbReference type="Pfam" id="PF13086">
    <property type="entry name" value="AAA_11"/>
    <property type="match status" value="2"/>
</dbReference>
<dbReference type="CDD" id="cd18808">
    <property type="entry name" value="SF1_C_Upf1"/>
    <property type="match status" value="1"/>
</dbReference>
<organism evidence="9 10">
    <name type="scientific">Plantactinospora sonchi</name>
    <dbReference type="NCBI Taxonomy" id="1544735"/>
    <lineage>
        <taxon>Bacteria</taxon>
        <taxon>Bacillati</taxon>
        <taxon>Actinomycetota</taxon>
        <taxon>Actinomycetes</taxon>
        <taxon>Micromonosporales</taxon>
        <taxon>Micromonosporaceae</taxon>
        <taxon>Plantactinospora</taxon>
    </lineage>
</organism>
<dbReference type="PANTHER" id="PTHR43788:SF8">
    <property type="entry name" value="DNA-BINDING PROTEIN SMUBP-2"/>
    <property type="match status" value="1"/>
</dbReference>
<evidence type="ECO:0000259" key="7">
    <source>
        <dbReference type="Pfam" id="PF13086"/>
    </source>
</evidence>
<evidence type="ECO:0000313" key="10">
    <source>
        <dbReference type="Proteomes" id="UP001332243"/>
    </source>
</evidence>
<dbReference type="InterPro" id="IPR050534">
    <property type="entry name" value="Coronavir_polyprotein_1ab"/>
</dbReference>
<dbReference type="Gene3D" id="3.40.50.300">
    <property type="entry name" value="P-loop containing nucleotide triphosphate hydrolases"/>
    <property type="match status" value="2"/>
</dbReference>
<keyword evidence="4" id="KW-0347">Helicase</keyword>
<feature type="domain" description="DNA2/NAM7 helicase helicase" evidence="7">
    <location>
        <begin position="316"/>
        <end position="478"/>
    </location>
</feature>
<keyword evidence="10" id="KW-1185">Reference proteome</keyword>
<dbReference type="InterPro" id="IPR041677">
    <property type="entry name" value="DNA2/NAM7_AAA_11"/>
</dbReference>
<dbReference type="RefSeq" id="WP_331213194.1">
    <property type="nucleotide sequence ID" value="NZ_JAZGQK010000005.1"/>
</dbReference>
<evidence type="ECO:0000259" key="8">
    <source>
        <dbReference type="Pfam" id="PF13087"/>
    </source>
</evidence>
<reference evidence="9 10" key="1">
    <citation type="submission" date="2024-01" db="EMBL/GenBank/DDBJ databases">
        <title>Genome insights into Plantactinospora sonchi sp. nov.</title>
        <authorList>
            <person name="Wang L."/>
        </authorList>
    </citation>
    <scope>NUCLEOTIDE SEQUENCE [LARGE SCALE GENOMIC DNA]</scope>
    <source>
        <strain evidence="9 10">NEAU-QY2</strain>
    </source>
</reference>
<dbReference type="InterPro" id="IPR027417">
    <property type="entry name" value="P-loop_NTPase"/>
</dbReference>
<keyword evidence="6" id="KW-0175">Coiled coil</keyword>
<protein>
    <submittedName>
        <fullName evidence="9">AAA domain-containing protein</fullName>
    </submittedName>
</protein>
<dbReference type="EMBL" id="JAZGQK010000005">
    <property type="protein sequence ID" value="MEE6258064.1"/>
    <property type="molecule type" value="Genomic_DNA"/>
</dbReference>
<keyword evidence="5" id="KW-0067">ATP-binding</keyword>
<accession>A0ABU7RNP9</accession>
<dbReference type="SUPFAM" id="SSF52540">
    <property type="entry name" value="P-loop containing nucleoside triphosphate hydrolases"/>
    <property type="match status" value="1"/>
</dbReference>
<evidence type="ECO:0000256" key="1">
    <source>
        <dbReference type="ARBA" id="ARBA00007913"/>
    </source>
</evidence>
<evidence type="ECO:0000256" key="5">
    <source>
        <dbReference type="ARBA" id="ARBA00022840"/>
    </source>
</evidence>
<evidence type="ECO:0000256" key="4">
    <source>
        <dbReference type="ARBA" id="ARBA00022806"/>
    </source>
</evidence>
<evidence type="ECO:0000256" key="3">
    <source>
        <dbReference type="ARBA" id="ARBA00022801"/>
    </source>
</evidence>
<feature type="domain" description="DNA2/NAM7 helicase-like C-terminal" evidence="8">
    <location>
        <begin position="760"/>
        <end position="956"/>
    </location>
</feature>
<comment type="similarity">
    <text evidence="1">Belongs to the DNA2/NAM7 helicase family.</text>
</comment>
<evidence type="ECO:0000256" key="2">
    <source>
        <dbReference type="ARBA" id="ARBA00022741"/>
    </source>
</evidence>
<feature type="coiled-coil region" evidence="6">
    <location>
        <begin position="533"/>
        <end position="567"/>
    </location>
</feature>